<dbReference type="FunFam" id="3.50.80.10:FF:000001">
    <property type="entry name" value="D-aminoacyl-tRNA deacylase"/>
    <property type="match status" value="1"/>
</dbReference>
<keyword evidence="2" id="KW-0378">Hydrolase</keyword>
<dbReference type="PANTHER" id="PTHR10472">
    <property type="entry name" value="D-TYROSYL-TRNA TYR DEACYLASE"/>
    <property type="match status" value="1"/>
</dbReference>
<reference evidence="2" key="1">
    <citation type="submission" date="2018-06" db="EMBL/GenBank/DDBJ databases">
        <authorList>
            <person name="Zhirakovskaya E."/>
        </authorList>
    </citation>
    <scope>NUCLEOTIDE SEQUENCE</scope>
</reference>
<dbReference type="NCBIfam" id="TIGR00256">
    <property type="entry name" value="D-aminoacyl-tRNA deacylase"/>
    <property type="match status" value="1"/>
</dbReference>
<dbReference type="AlphaFoldDB" id="A0A3B0ZMY6"/>
<name>A0A3B0ZMY6_9ZZZZ</name>
<dbReference type="InterPro" id="IPR003732">
    <property type="entry name" value="Daa-tRNA_deacyls_DTD"/>
</dbReference>
<gene>
    <name evidence="2" type="ORF">MNBD_GAMMA17-1346</name>
</gene>
<evidence type="ECO:0000313" key="2">
    <source>
        <dbReference type="EMBL" id="VAW88762.1"/>
    </source>
</evidence>
<dbReference type="InterPro" id="IPR023509">
    <property type="entry name" value="DTD-like_sf"/>
</dbReference>
<dbReference type="GO" id="GO:0005737">
    <property type="term" value="C:cytoplasm"/>
    <property type="evidence" value="ECO:0007669"/>
    <property type="project" value="InterPro"/>
</dbReference>
<dbReference type="GO" id="GO:0051500">
    <property type="term" value="F:D-tyrosyl-tRNA(Tyr) deacylase activity"/>
    <property type="evidence" value="ECO:0007669"/>
    <property type="project" value="TreeGrafter"/>
</dbReference>
<evidence type="ECO:0000256" key="1">
    <source>
        <dbReference type="ARBA" id="ARBA00009673"/>
    </source>
</evidence>
<dbReference type="HAMAP" id="MF_00518">
    <property type="entry name" value="Deacylase_Dtd"/>
    <property type="match status" value="1"/>
</dbReference>
<dbReference type="SUPFAM" id="SSF69500">
    <property type="entry name" value="DTD-like"/>
    <property type="match status" value="1"/>
</dbReference>
<dbReference type="Pfam" id="PF02580">
    <property type="entry name" value="Tyr_Deacylase"/>
    <property type="match status" value="1"/>
</dbReference>
<dbReference type="Gene3D" id="3.50.80.10">
    <property type="entry name" value="D-tyrosyl-tRNA(Tyr) deacylase"/>
    <property type="match status" value="1"/>
</dbReference>
<comment type="similarity">
    <text evidence="1">Belongs to the DTD family.</text>
</comment>
<dbReference type="EMBL" id="UOFQ01000107">
    <property type="protein sequence ID" value="VAW88762.1"/>
    <property type="molecule type" value="Genomic_DNA"/>
</dbReference>
<dbReference type="PANTHER" id="PTHR10472:SF5">
    <property type="entry name" value="D-AMINOACYL-TRNA DEACYLASE 1"/>
    <property type="match status" value="1"/>
</dbReference>
<accession>A0A3B0ZMY6</accession>
<dbReference type="EC" id="3.1.1.96" evidence="2"/>
<protein>
    <submittedName>
        <fullName evidence="2">D-aminoacyl-tRNA deacylase</fullName>
        <ecNumber evidence="2">3.1.1.96</ecNumber>
    </submittedName>
</protein>
<proteinExistence type="inferred from homology"/>
<organism evidence="2">
    <name type="scientific">hydrothermal vent metagenome</name>
    <dbReference type="NCBI Taxonomy" id="652676"/>
    <lineage>
        <taxon>unclassified sequences</taxon>
        <taxon>metagenomes</taxon>
        <taxon>ecological metagenomes</taxon>
    </lineage>
</organism>
<sequence length="171" mass="19120">MIGLIQRVNHASVVVDGDTIAKIGYGLLVFIAVEKHDTENEVDKLLKRMLGYRVLTDQSGKMNWGLKDTRCELLLVPQFTLAAMHTQKKGLRPSFDKAALPEHGEQLFDYMYEQAVKAHVHVQKGKFGADMQVTLTNDGPATFVLQTSPEEEDGRSVVARAKVKTKGRLRK</sequence>